<dbReference type="AlphaFoldDB" id="A0A1H5GUR9"/>
<evidence type="ECO:0008006" key="3">
    <source>
        <dbReference type="Google" id="ProtNLM"/>
    </source>
</evidence>
<organism evidence="1 2">
    <name type="scientific">Pseudomonas anguilliseptica</name>
    <dbReference type="NCBI Taxonomy" id="53406"/>
    <lineage>
        <taxon>Bacteria</taxon>
        <taxon>Pseudomonadati</taxon>
        <taxon>Pseudomonadota</taxon>
        <taxon>Gammaproteobacteria</taxon>
        <taxon>Pseudomonadales</taxon>
        <taxon>Pseudomonadaceae</taxon>
        <taxon>Pseudomonas</taxon>
    </lineage>
</organism>
<keyword evidence="2" id="KW-1185">Reference proteome</keyword>
<sequence>MHIYIADNAGVLNGPVELPVIPGLGIQLPSNAIQLAAKLAKPATGKAWALVGDQPQQLADLRGTVYRTSTGAAEQYSALGDLPEGLTAAPRPSADHRWTGSAWAFDAALQASNRQALSVALCQSVDAAADVARAKVAGDPLRAVEYDKAAEQAKEFAAANYQGDVPPMVAAWAINGRTAQQAADNILGEAAQYNAALVLLRTVRLNAKELIRNAMTAGNVEQAQDIADETIASIQAAVAGIGNNAGV</sequence>
<gene>
    <name evidence="1" type="ORF">SAMN05421553_4243</name>
</gene>
<accession>A0A1H5GUR9</accession>
<reference evidence="2" key="1">
    <citation type="submission" date="2016-10" db="EMBL/GenBank/DDBJ databases">
        <authorList>
            <person name="Varghese N."/>
            <person name="Submissions S."/>
        </authorList>
    </citation>
    <scope>NUCLEOTIDE SEQUENCE [LARGE SCALE GENOMIC DNA]</scope>
    <source>
        <strain evidence="2">DSM 12111</strain>
    </source>
</reference>
<name>A0A1H5GUR9_PSEAG</name>
<protein>
    <recommendedName>
        <fullName evidence="3">Phage tail protein</fullName>
    </recommendedName>
</protein>
<evidence type="ECO:0000313" key="1">
    <source>
        <dbReference type="EMBL" id="SEE19469.1"/>
    </source>
</evidence>
<dbReference type="RefSeq" id="WP_090386636.1">
    <property type="nucleotide sequence ID" value="NZ_FNSC01000001.1"/>
</dbReference>
<dbReference type="EMBL" id="FNSC01000001">
    <property type="protein sequence ID" value="SEE19469.1"/>
    <property type="molecule type" value="Genomic_DNA"/>
</dbReference>
<dbReference type="OrthoDB" id="7032173at2"/>
<dbReference type="Proteomes" id="UP000242849">
    <property type="component" value="Unassembled WGS sequence"/>
</dbReference>
<dbReference type="STRING" id="53406.SAMN05421553_4243"/>
<evidence type="ECO:0000313" key="2">
    <source>
        <dbReference type="Proteomes" id="UP000242849"/>
    </source>
</evidence>
<proteinExistence type="predicted"/>